<dbReference type="EMBL" id="JACVVK020000197">
    <property type="protein sequence ID" value="KAK7485242.1"/>
    <property type="molecule type" value="Genomic_DNA"/>
</dbReference>
<dbReference type="Proteomes" id="UP001519460">
    <property type="component" value="Unassembled WGS sequence"/>
</dbReference>
<evidence type="ECO:0000313" key="3">
    <source>
        <dbReference type="Proteomes" id="UP001519460"/>
    </source>
</evidence>
<name>A0ABD0KE94_9CAEN</name>
<feature type="compositionally biased region" description="Basic and acidic residues" evidence="1">
    <location>
        <begin position="104"/>
        <end position="120"/>
    </location>
</feature>
<organism evidence="2 3">
    <name type="scientific">Batillaria attramentaria</name>
    <dbReference type="NCBI Taxonomy" id="370345"/>
    <lineage>
        <taxon>Eukaryota</taxon>
        <taxon>Metazoa</taxon>
        <taxon>Spiralia</taxon>
        <taxon>Lophotrochozoa</taxon>
        <taxon>Mollusca</taxon>
        <taxon>Gastropoda</taxon>
        <taxon>Caenogastropoda</taxon>
        <taxon>Sorbeoconcha</taxon>
        <taxon>Cerithioidea</taxon>
        <taxon>Batillariidae</taxon>
        <taxon>Batillaria</taxon>
    </lineage>
</organism>
<protein>
    <submittedName>
        <fullName evidence="2">Uncharacterized protein</fullName>
    </submittedName>
</protein>
<comment type="caution">
    <text evidence="2">The sequence shown here is derived from an EMBL/GenBank/DDBJ whole genome shotgun (WGS) entry which is preliminary data.</text>
</comment>
<sequence>MRQTRLMARGDYSVCWTLGRHSLALEIGFLTGSGLDPERLKRRREDECARGGVVKNDHETLLIAPRCSRGDFHLSPSADRPAGGAGSTHDKSPSPAYTPCPEAEGTKNEFKRTGPVDRPS</sequence>
<evidence type="ECO:0000256" key="1">
    <source>
        <dbReference type="SAM" id="MobiDB-lite"/>
    </source>
</evidence>
<accession>A0ABD0KE94</accession>
<evidence type="ECO:0000313" key="2">
    <source>
        <dbReference type="EMBL" id="KAK7485242.1"/>
    </source>
</evidence>
<keyword evidence="3" id="KW-1185">Reference proteome</keyword>
<proteinExistence type="predicted"/>
<feature type="region of interest" description="Disordered" evidence="1">
    <location>
        <begin position="72"/>
        <end position="120"/>
    </location>
</feature>
<reference evidence="2 3" key="1">
    <citation type="journal article" date="2023" name="Sci. Data">
        <title>Genome assembly of the Korean intertidal mud-creeper Batillaria attramentaria.</title>
        <authorList>
            <person name="Patra A.K."/>
            <person name="Ho P.T."/>
            <person name="Jun S."/>
            <person name="Lee S.J."/>
            <person name="Kim Y."/>
            <person name="Won Y.J."/>
        </authorList>
    </citation>
    <scope>NUCLEOTIDE SEQUENCE [LARGE SCALE GENOMIC DNA]</scope>
    <source>
        <strain evidence="2">Wonlab-2016</strain>
    </source>
</reference>
<gene>
    <name evidence="2" type="ORF">BaRGS_00023493</name>
</gene>
<dbReference type="AlphaFoldDB" id="A0ABD0KE94"/>